<dbReference type="InterPro" id="IPR004313">
    <property type="entry name" value="ARD"/>
</dbReference>
<evidence type="ECO:0000256" key="10">
    <source>
        <dbReference type="ARBA" id="ARBA00039005"/>
    </source>
</evidence>
<organism evidence="13">
    <name type="scientific">Corethron hystrix</name>
    <dbReference type="NCBI Taxonomy" id="216773"/>
    <lineage>
        <taxon>Eukaryota</taxon>
        <taxon>Sar</taxon>
        <taxon>Stramenopiles</taxon>
        <taxon>Ochrophyta</taxon>
        <taxon>Bacillariophyta</taxon>
        <taxon>Coscinodiscophyceae</taxon>
        <taxon>Corethrophycidae</taxon>
        <taxon>Corethrales</taxon>
        <taxon>Corethraceae</taxon>
        <taxon>Corethron</taxon>
    </lineage>
</organism>
<protein>
    <recommendedName>
        <fullName evidence="10">acireductone dioxygenase (Fe(2+)-requiring)</fullName>
        <ecNumber evidence="10">1.13.11.54</ecNumber>
    </recommendedName>
</protein>
<evidence type="ECO:0000256" key="2">
    <source>
        <dbReference type="ARBA" id="ARBA00001954"/>
    </source>
</evidence>
<evidence type="ECO:0000256" key="7">
    <source>
        <dbReference type="ARBA" id="ARBA00023002"/>
    </source>
</evidence>
<dbReference type="AlphaFoldDB" id="A0A7S1BE60"/>
<evidence type="ECO:0000256" key="3">
    <source>
        <dbReference type="ARBA" id="ARBA00022596"/>
    </source>
</evidence>
<evidence type="ECO:0000256" key="4">
    <source>
        <dbReference type="ARBA" id="ARBA00022605"/>
    </source>
</evidence>
<dbReference type="CDD" id="cd02232">
    <property type="entry name" value="cupin_ARD"/>
    <property type="match status" value="1"/>
</dbReference>
<dbReference type="PANTHER" id="PTHR23418:SF0">
    <property type="entry name" value="ACIREDUCTONE DIOXYGENASE"/>
    <property type="match status" value="1"/>
</dbReference>
<gene>
    <name evidence="13" type="ORF">CHYS00102_LOCUS10859</name>
</gene>
<dbReference type="PANTHER" id="PTHR23418">
    <property type="entry name" value="ACIREDUCTONE DIOXYGENASE"/>
    <property type="match status" value="1"/>
</dbReference>
<keyword evidence="7" id="KW-0560">Oxidoreductase</keyword>
<keyword evidence="9" id="KW-0486">Methionine biosynthesis</keyword>
<dbReference type="EMBL" id="HBFR01014899">
    <property type="protein sequence ID" value="CAD8883663.1"/>
    <property type="molecule type" value="Transcribed_RNA"/>
</dbReference>
<feature type="chain" id="PRO_5030950911" description="acireductone dioxygenase (Fe(2+)-requiring)" evidence="12">
    <location>
        <begin position="23"/>
        <end position="316"/>
    </location>
</feature>
<name>A0A7S1BE60_9STRA</name>
<proteinExistence type="predicted"/>
<feature type="compositionally biased region" description="Low complexity" evidence="11">
    <location>
        <begin position="283"/>
        <end position="292"/>
    </location>
</feature>
<reference evidence="13" key="1">
    <citation type="submission" date="2021-01" db="EMBL/GenBank/DDBJ databases">
        <authorList>
            <person name="Corre E."/>
            <person name="Pelletier E."/>
            <person name="Niang G."/>
            <person name="Scheremetjew M."/>
            <person name="Finn R."/>
            <person name="Kale V."/>
            <person name="Holt S."/>
            <person name="Cochrane G."/>
            <person name="Meng A."/>
            <person name="Brown T."/>
            <person name="Cohen L."/>
        </authorList>
    </citation>
    <scope>NUCLEOTIDE SEQUENCE</scope>
    <source>
        <strain evidence="13">308</strain>
    </source>
</reference>
<dbReference type="GO" id="GO:0010309">
    <property type="term" value="F:acireductone dioxygenase [iron(II)-requiring] activity"/>
    <property type="evidence" value="ECO:0007669"/>
    <property type="project" value="UniProtKB-EC"/>
</dbReference>
<dbReference type="InterPro" id="IPR014710">
    <property type="entry name" value="RmlC-like_jellyroll"/>
</dbReference>
<evidence type="ECO:0000256" key="5">
    <source>
        <dbReference type="ARBA" id="ARBA00022723"/>
    </source>
</evidence>
<evidence type="ECO:0000313" key="13">
    <source>
        <dbReference type="EMBL" id="CAD8883663.1"/>
    </source>
</evidence>
<dbReference type="Gene3D" id="2.60.120.10">
    <property type="entry name" value="Jelly Rolls"/>
    <property type="match status" value="1"/>
</dbReference>
<evidence type="ECO:0000256" key="12">
    <source>
        <dbReference type="SAM" id="SignalP"/>
    </source>
</evidence>
<dbReference type="Pfam" id="PF03079">
    <property type="entry name" value="ARD"/>
    <property type="match status" value="1"/>
</dbReference>
<keyword evidence="3" id="KW-0533">Nickel</keyword>
<keyword evidence="8" id="KW-0408">Iron</keyword>
<feature type="signal peptide" evidence="12">
    <location>
        <begin position="1"/>
        <end position="22"/>
    </location>
</feature>
<keyword evidence="12" id="KW-0732">Signal</keyword>
<keyword evidence="5" id="KW-0479">Metal-binding</keyword>
<evidence type="ECO:0000256" key="6">
    <source>
        <dbReference type="ARBA" id="ARBA00022964"/>
    </source>
</evidence>
<comment type="cofactor">
    <cofactor evidence="2">
        <name>Fe(2+)</name>
        <dbReference type="ChEBI" id="CHEBI:29033"/>
    </cofactor>
</comment>
<accession>A0A7S1BE60</accession>
<feature type="region of interest" description="Disordered" evidence="11">
    <location>
        <begin position="238"/>
        <end position="292"/>
    </location>
</feature>
<evidence type="ECO:0000256" key="8">
    <source>
        <dbReference type="ARBA" id="ARBA00023004"/>
    </source>
</evidence>
<dbReference type="SUPFAM" id="SSF51182">
    <property type="entry name" value="RmlC-like cupins"/>
    <property type="match status" value="1"/>
</dbReference>
<dbReference type="EC" id="1.13.11.54" evidence="10"/>
<evidence type="ECO:0000256" key="9">
    <source>
        <dbReference type="ARBA" id="ARBA00023167"/>
    </source>
</evidence>
<feature type="compositionally biased region" description="Basic and acidic residues" evidence="11">
    <location>
        <begin position="258"/>
        <end position="282"/>
    </location>
</feature>
<dbReference type="GO" id="GO:0046872">
    <property type="term" value="F:metal ion binding"/>
    <property type="evidence" value="ECO:0007669"/>
    <property type="project" value="UniProtKB-KW"/>
</dbReference>
<keyword evidence="6" id="KW-0223">Dioxygenase</keyword>
<evidence type="ECO:0000256" key="11">
    <source>
        <dbReference type="SAM" id="MobiDB-lite"/>
    </source>
</evidence>
<keyword evidence="4" id="KW-0028">Amino-acid biosynthesis</keyword>
<comment type="catalytic activity">
    <reaction evidence="1">
        <text>1,2-dihydroxy-5-(methylsulfanyl)pent-1-en-3-one + O2 = 4-methylsulfanyl-2-oxobutanoate + formate + 2 H(+)</text>
        <dbReference type="Rhea" id="RHEA:24504"/>
        <dbReference type="ChEBI" id="CHEBI:15378"/>
        <dbReference type="ChEBI" id="CHEBI:15379"/>
        <dbReference type="ChEBI" id="CHEBI:15740"/>
        <dbReference type="ChEBI" id="CHEBI:16723"/>
        <dbReference type="ChEBI" id="CHEBI:49252"/>
        <dbReference type="EC" id="1.13.11.54"/>
    </reaction>
</comment>
<dbReference type="InterPro" id="IPR011051">
    <property type="entry name" value="RmlC_Cupin_sf"/>
</dbReference>
<evidence type="ECO:0000256" key="1">
    <source>
        <dbReference type="ARBA" id="ARBA00000428"/>
    </source>
</evidence>
<dbReference type="GO" id="GO:0009086">
    <property type="term" value="P:methionine biosynthetic process"/>
    <property type="evidence" value="ECO:0007669"/>
    <property type="project" value="UniProtKB-KW"/>
</dbReference>
<sequence length="316" mass="35301">MMQFSPYAGCLLWFLIASGASADASEECVKGIDVPAYADMSSWPTLFRLTTPNPGDPTMPNKDESAGDVDPSVLIKAGVVHRFLDPTGYDYPNRTKEIPWNPPVNGTNDATLQALRDQEDYQYADIVVVAAFAEKFYTEHLHAGGDEVRYIIDGSGYFDIRDVNDEWVRMHAYAGDFVEFPTGIEHRFSVDSNNFVQAMRLFPGSGNPDWSSVPRSNMHGNNTSRNAYVEKYLCGVNPDLDQDEHEHNHEDHDTDEDHDSHEDHDNHEDHDSHDHDSHDQDSHSVGSSSDSSAQQRISLSAFVIVAVTTMVGMAFF</sequence>